<accession>A0A0F8X688</accession>
<proteinExistence type="predicted"/>
<dbReference type="InterPro" id="IPR004445">
    <property type="entry name" value="GltS"/>
</dbReference>
<dbReference type="EMBL" id="LAZR01064994">
    <property type="protein sequence ID" value="KKK56445.1"/>
    <property type="molecule type" value="Genomic_DNA"/>
</dbReference>
<keyword evidence="1" id="KW-0472">Membrane</keyword>
<name>A0A0F8X688_9ZZZZ</name>
<evidence type="ECO:0000313" key="2">
    <source>
        <dbReference type="EMBL" id="KKK56445.1"/>
    </source>
</evidence>
<keyword evidence="1" id="KW-0812">Transmembrane</keyword>
<keyword evidence="1" id="KW-1133">Transmembrane helix</keyword>
<dbReference type="GO" id="GO:0016020">
    <property type="term" value="C:membrane"/>
    <property type="evidence" value="ECO:0007669"/>
    <property type="project" value="InterPro"/>
</dbReference>
<reference evidence="2" key="1">
    <citation type="journal article" date="2015" name="Nature">
        <title>Complex archaea that bridge the gap between prokaryotes and eukaryotes.</title>
        <authorList>
            <person name="Spang A."/>
            <person name="Saw J.H."/>
            <person name="Jorgensen S.L."/>
            <person name="Zaremba-Niedzwiedzka K."/>
            <person name="Martijn J."/>
            <person name="Lind A.E."/>
            <person name="van Eijk R."/>
            <person name="Schleper C."/>
            <person name="Guy L."/>
            <person name="Ettema T.J."/>
        </authorList>
    </citation>
    <scope>NUCLEOTIDE SEQUENCE</scope>
</reference>
<comment type="caution">
    <text evidence="2">The sequence shown here is derived from an EMBL/GenBank/DDBJ whole genome shotgun (WGS) entry which is preliminary data.</text>
</comment>
<sequence>MEQQYLVEGANLIIASVLVLAVGHFLNRKISVLTRFNIPVAVTGGLLC</sequence>
<evidence type="ECO:0000256" key="1">
    <source>
        <dbReference type="SAM" id="Phobius"/>
    </source>
</evidence>
<dbReference type="AlphaFoldDB" id="A0A0F8X688"/>
<dbReference type="GO" id="GO:0015813">
    <property type="term" value="P:L-glutamate transmembrane transport"/>
    <property type="evidence" value="ECO:0007669"/>
    <property type="project" value="InterPro"/>
</dbReference>
<protein>
    <submittedName>
        <fullName evidence="2">Uncharacterized protein</fullName>
    </submittedName>
</protein>
<dbReference type="GO" id="GO:0015501">
    <property type="term" value="F:glutamate:sodium symporter activity"/>
    <property type="evidence" value="ECO:0007669"/>
    <property type="project" value="InterPro"/>
</dbReference>
<organism evidence="2">
    <name type="scientific">marine sediment metagenome</name>
    <dbReference type="NCBI Taxonomy" id="412755"/>
    <lineage>
        <taxon>unclassified sequences</taxon>
        <taxon>metagenomes</taxon>
        <taxon>ecological metagenomes</taxon>
    </lineage>
</organism>
<gene>
    <name evidence="2" type="ORF">LCGC14_3064470</name>
</gene>
<feature type="non-terminal residue" evidence="2">
    <location>
        <position position="48"/>
    </location>
</feature>
<feature type="transmembrane region" description="Helical" evidence="1">
    <location>
        <begin position="6"/>
        <end position="26"/>
    </location>
</feature>
<dbReference type="Pfam" id="PF03616">
    <property type="entry name" value="Glt_symporter"/>
    <property type="match status" value="1"/>
</dbReference>